<reference evidence="3" key="2">
    <citation type="submission" date="2020-11" db="EMBL/GenBank/DDBJ databases">
        <authorList>
            <consortium name="DOE Joint Genome Institute"/>
            <person name="Kuo A."/>
            <person name="Miyauchi S."/>
            <person name="Kiss E."/>
            <person name="Drula E."/>
            <person name="Kohler A."/>
            <person name="Sanchez-Garcia M."/>
            <person name="Andreopoulos B."/>
            <person name="Barry K.W."/>
            <person name="Bonito G."/>
            <person name="Buee M."/>
            <person name="Carver A."/>
            <person name="Chen C."/>
            <person name="Cichocki N."/>
            <person name="Clum A."/>
            <person name="Culley D."/>
            <person name="Crous P.W."/>
            <person name="Fauchery L."/>
            <person name="Girlanda M."/>
            <person name="Hayes R."/>
            <person name="Keri Z."/>
            <person name="Labutti K."/>
            <person name="Lipzen A."/>
            <person name="Lombard V."/>
            <person name="Magnuson J."/>
            <person name="Maillard F."/>
            <person name="Morin E."/>
            <person name="Murat C."/>
            <person name="Nolan M."/>
            <person name="Ohm R."/>
            <person name="Pangilinan J."/>
            <person name="Pereira M."/>
            <person name="Perotto S."/>
            <person name="Peter M."/>
            <person name="Riley R."/>
            <person name="Sitrit Y."/>
            <person name="Stielow B."/>
            <person name="Szollosi G."/>
            <person name="Zifcakova L."/>
            <person name="Stursova M."/>
            <person name="Spatafora J.W."/>
            <person name="Tedersoo L."/>
            <person name="Vaario L.-M."/>
            <person name="Yamada A."/>
            <person name="Yan M."/>
            <person name="Wang P."/>
            <person name="Xu J."/>
            <person name="Bruns T."/>
            <person name="Baldrian P."/>
            <person name="Vilgalys R."/>
            <person name="Henrissat B."/>
            <person name="Grigoriev I.V."/>
            <person name="Hibbett D."/>
            <person name="Nagy L.G."/>
            <person name="Martin F.M."/>
        </authorList>
    </citation>
    <scope>NUCLEOTIDE SEQUENCE</scope>
    <source>
        <strain evidence="3">UH-Tt-Lm1</strain>
    </source>
</reference>
<reference evidence="3" key="1">
    <citation type="journal article" date="2020" name="Nat. Commun.">
        <title>Large-scale genome sequencing of mycorrhizal fungi provides insights into the early evolution of symbiotic traits.</title>
        <authorList>
            <person name="Miyauchi S."/>
            <person name="Kiss E."/>
            <person name="Kuo A."/>
            <person name="Drula E."/>
            <person name="Kohler A."/>
            <person name="Sanchez-Garcia M."/>
            <person name="Morin E."/>
            <person name="Andreopoulos B."/>
            <person name="Barry K.W."/>
            <person name="Bonito G."/>
            <person name="Buee M."/>
            <person name="Carver A."/>
            <person name="Chen C."/>
            <person name="Cichocki N."/>
            <person name="Clum A."/>
            <person name="Culley D."/>
            <person name="Crous P.W."/>
            <person name="Fauchery L."/>
            <person name="Girlanda M."/>
            <person name="Hayes R.D."/>
            <person name="Keri Z."/>
            <person name="LaButti K."/>
            <person name="Lipzen A."/>
            <person name="Lombard V."/>
            <person name="Magnuson J."/>
            <person name="Maillard F."/>
            <person name="Murat C."/>
            <person name="Nolan M."/>
            <person name="Ohm R.A."/>
            <person name="Pangilinan J."/>
            <person name="Pereira M.F."/>
            <person name="Perotto S."/>
            <person name="Peter M."/>
            <person name="Pfister S."/>
            <person name="Riley R."/>
            <person name="Sitrit Y."/>
            <person name="Stielow J.B."/>
            <person name="Szollosi G."/>
            <person name="Zifcakova L."/>
            <person name="Stursova M."/>
            <person name="Spatafora J.W."/>
            <person name="Tedersoo L."/>
            <person name="Vaario L.M."/>
            <person name="Yamada A."/>
            <person name="Yan M."/>
            <person name="Wang P."/>
            <person name="Xu J."/>
            <person name="Bruns T."/>
            <person name="Baldrian P."/>
            <person name="Vilgalys R."/>
            <person name="Dunand C."/>
            <person name="Henrissat B."/>
            <person name="Grigoriev I.V."/>
            <person name="Hibbett D."/>
            <person name="Nagy L.G."/>
            <person name="Martin F.M."/>
        </authorList>
    </citation>
    <scope>NUCLEOTIDE SEQUENCE</scope>
    <source>
        <strain evidence="3">UH-Tt-Lm1</strain>
    </source>
</reference>
<accession>A0A9P6L184</accession>
<protein>
    <recommendedName>
        <fullName evidence="2">CxC2-like cysteine cluster KDZ transposase-associated domain-containing protein</fullName>
    </recommendedName>
</protein>
<feature type="domain" description="CxC2-like cysteine cluster KDZ transposase-associated" evidence="2">
    <location>
        <begin position="224"/>
        <end position="333"/>
    </location>
</feature>
<dbReference type="InterPro" id="IPR041457">
    <property type="entry name" value="CxC2_KDZ-assoc"/>
</dbReference>
<gene>
    <name evidence="3" type="ORF">BJ322DRAFT_1114824</name>
</gene>
<evidence type="ECO:0000256" key="1">
    <source>
        <dbReference type="SAM" id="MobiDB-lite"/>
    </source>
</evidence>
<evidence type="ECO:0000313" key="3">
    <source>
        <dbReference type="EMBL" id="KAF9777688.1"/>
    </source>
</evidence>
<dbReference type="OrthoDB" id="3257768at2759"/>
<dbReference type="EMBL" id="WIUZ02000029">
    <property type="protein sequence ID" value="KAF9777688.1"/>
    <property type="molecule type" value="Genomic_DNA"/>
</dbReference>
<dbReference type="Proteomes" id="UP000736335">
    <property type="component" value="Unassembled WGS sequence"/>
</dbReference>
<evidence type="ECO:0000313" key="4">
    <source>
        <dbReference type="Proteomes" id="UP000736335"/>
    </source>
</evidence>
<name>A0A9P6L184_9AGAM</name>
<proteinExistence type="predicted"/>
<comment type="caution">
    <text evidence="3">The sequence shown here is derived from an EMBL/GenBank/DDBJ whole genome shotgun (WGS) entry which is preliminary data.</text>
</comment>
<dbReference type="AlphaFoldDB" id="A0A9P6L184"/>
<organism evidence="3 4">
    <name type="scientific">Thelephora terrestris</name>
    <dbReference type="NCBI Taxonomy" id="56493"/>
    <lineage>
        <taxon>Eukaryota</taxon>
        <taxon>Fungi</taxon>
        <taxon>Dikarya</taxon>
        <taxon>Basidiomycota</taxon>
        <taxon>Agaricomycotina</taxon>
        <taxon>Agaricomycetes</taxon>
        <taxon>Thelephorales</taxon>
        <taxon>Thelephoraceae</taxon>
        <taxon>Thelephora</taxon>
    </lineage>
</organism>
<sequence length="610" mass="68478">MFEQVTKFNEGKLGPWDYSEMVTNPAYDQGEGRQVYWGGTDLGWNLYQLAGAAIIDSLGMGKRKAKNKTLTKIDPSVLELKPVAVSQHAASNGSRITTAVNPPPFPPVDPLVINLDPANFDEDRFGDDEDEDEASRGYYVARDNPLLLWRDERDLFLEELICLKGRGVSTDNCCELCCKEGKFRCVDCLAVKFLCGGCVTRVHSFNPFHTVEKWNGSYFERSSLREASYILQLGHHPADWCTNPQRSTKTFTVVHTNGVHLIDLAFCGCDQAGNHGTRVQQLLRRRLFPATTTDPQTACTFSLLKSAQLLSLQSKLSLYDYYLCIEQLTDATGTADVNDRYKAFLRCLRMWRHIRMSKRGGRSYNSTGIQGTSPGELAVLCPACPIPSVNLPPNWRSIGKDLEYLYYQAFGIDACFRFKRRQVSSHERDPELGPGFAYLVAWDAYSKHLARFTNQQEMSTCSGLSALDHANSKYVKGYATTGIVCTTCRHEFVLPEGAGPLQKGERYANTDYVVARSTSHNSETKKIASYDIMCQRSINLRNRLTELPLENAECLDDQIIAHVVPKFHLAAHKEECRINFSLNYEPGVGRSDMEGPESVRATLPQQLPVH</sequence>
<evidence type="ECO:0000259" key="2">
    <source>
        <dbReference type="Pfam" id="PF18803"/>
    </source>
</evidence>
<dbReference type="InterPro" id="IPR040521">
    <property type="entry name" value="KDZ"/>
</dbReference>
<feature type="region of interest" description="Disordered" evidence="1">
    <location>
        <begin position="589"/>
        <end position="610"/>
    </location>
</feature>
<dbReference type="Pfam" id="PF18803">
    <property type="entry name" value="CxC2"/>
    <property type="match status" value="1"/>
</dbReference>
<dbReference type="Pfam" id="PF18758">
    <property type="entry name" value="KDZ"/>
    <property type="match status" value="1"/>
</dbReference>
<keyword evidence="4" id="KW-1185">Reference proteome</keyword>